<evidence type="ECO:0000256" key="2">
    <source>
        <dbReference type="SAM" id="MobiDB-lite"/>
    </source>
</evidence>
<dbReference type="InterPro" id="IPR038799">
    <property type="entry name" value="LEKR1"/>
</dbReference>
<protein>
    <submittedName>
        <fullName evidence="3">Coiled-coil protein</fullName>
    </submittedName>
</protein>
<sequence>MLRPLPDDLANAGREETCCSFCGVSYLILHDVERLKGRIRELEGELALAGRAHESAQQSARHTLTSMDALSGLTDAFKGRADLMERERDDALVKERLATERGDLLAQCVAQLRQGLEHCRQDVSRLRSLVAEPAALDFSQIPTFLETLSLLLETLREEYRRVIEKEQRHTEELEAALSALKEEIATLRATSEEKIADLRKRADSFETLTQKLQYQLQETEECVRDLGTTKESLAAENRRLMADVDSLKKQLQAKVMECQNGAAVEDTQRARIVLLTEQLSAKEADLRAVNADLRTSQEEARTLQKTVDDLRQLVIQLQATTAEKDSRIELLISELQGLSRNLEALQHSFDELSTTSEGKIESLEREVHSLRKSLQEEQEHAQTAGTRLNTTEEANSRLAAELTSLKEALINSANTHEQSTRELSREIEALRRENGQLEMQCETLDRRLAKLRQEQNELTTKLATADADLERELALVADLERQLAAKAAEAEALAREPELTTEALAAAQQTIAELEAKVKALQQTVYNECQERTKLLRTLSMLQSQNQGQQGQSTHPSSEDSRLSLPSQGSAGALPTLRKGSFGSGKRR</sequence>
<dbReference type="AlphaFoldDB" id="A0A4Z1T2K0"/>
<keyword evidence="4" id="KW-1185">Reference proteome</keyword>
<keyword evidence="1" id="KW-0175">Coiled coil</keyword>
<feature type="region of interest" description="Disordered" evidence="2">
    <location>
        <begin position="543"/>
        <end position="588"/>
    </location>
</feature>
<accession>A0A4Z1T2K0</accession>
<evidence type="ECO:0000313" key="3">
    <source>
        <dbReference type="EMBL" id="TNJ26809.1"/>
    </source>
</evidence>
<dbReference type="EMBL" id="VDLU01000004">
    <property type="protein sequence ID" value="TNJ26809.1"/>
    <property type="molecule type" value="Genomic_DNA"/>
</dbReference>
<dbReference type="Proteomes" id="UP000315496">
    <property type="component" value="Chromosome 4"/>
</dbReference>
<organism evidence="3 4">
    <name type="scientific">Giardia muris</name>
    <dbReference type="NCBI Taxonomy" id="5742"/>
    <lineage>
        <taxon>Eukaryota</taxon>
        <taxon>Metamonada</taxon>
        <taxon>Diplomonadida</taxon>
        <taxon>Hexamitidae</taxon>
        <taxon>Giardiinae</taxon>
        <taxon>Giardia</taxon>
    </lineage>
</organism>
<gene>
    <name evidence="3" type="ORF">GMRT_10612</name>
</gene>
<dbReference type="OrthoDB" id="10256467at2759"/>
<name>A0A4Z1T2K0_GIAMU</name>
<dbReference type="VEuPathDB" id="GiardiaDB:GMRT_10612"/>
<feature type="region of interest" description="Disordered" evidence="2">
    <location>
        <begin position="369"/>
        <end position="394"/>
    </location>
</feature>
<proteinExistence type="predicted"/>
<feature type="coiled-coil region" evidence="1">
    <location>
        <begin position="32"/>
        <end position="59"/>
    </location>
</feature>
<feature type="compositionally biased region" description="Basic and acidic residues" evidence="2">
    <location>
        <begin position="369"/>
        <end position="380"/>
    </location>
</feature>
<feature type="compositionally biased region" description="Low complexity" evidence="2">
    <location>
        <begin position="543"/>
        <end position="553"/>
    </location>
</feature>
<comment type="caution">
    <text evidence="3">The sequence shown here is derived from an EMBL/GenBank/DDBJ whole genome shotgun (WGS) entry which is preliminary data.</text>
</comment>
<dbReference type="Gene3D" id="1.10.287.1490">
    <property type="match status" value="1"/>
</dbReference>
<evidence type="ECO:0000313" key="4">
    <source>
        <dbReference type="Proteomes" id="UP000315496"/>
    </source>
</evidence>
<feature type="compositionally biased region" description="Polar residues" evidence="2">
    <location>
        <begin position="381"/>
        <end position="393"/>
    </location>
</feature>
<reference evidence="3 4" key="1">
    <citation type="submission" date="2019-05" db="EMBL/GenBank/DDBJ databases">
        <title>The compact genome of Giardia muris reveals important steps in the evolution of intestinal protozoan parasites.</title>
        <authorList>
            <person name="Xu F."/>
            <person name="Jimenez-Gonzalez A."/>
            <person name="Einarsson E."/>
            <person name="Astvaldsson A."/>
            <person name="Peirasmaki D."/>
            <person name="Eckmann L."/>
            <person name="Andersson J.O."/>
            <person name="Svard S.G."/>
            <person name="Jerlstrom-Hultqvist J."/>
        </authorList>
    </citation>
    <scope>NUCLEOTIDE SEQUENCE [LARGE SCALE GENOMIC DNA]</scope>
    <source>
        <strain evidence="3 4">Roberts-Thomson</strain>
    </source>
</reference>
<evidence type="ECO:0000256" key="1">
    <source>
        <dbReference type="SAM" id="Coils"/>
    </source>
</evidence>
<dbReference type="PANTHER" id="PTHR34251:SF1">
    <property type="entry name" value="LEUCINE, GLUTAMATE AND LYSINE RICH 1"/>
    <property type="match status" value="1"/>
</dbReference>
<dbReference type="PANTHER" id="PTHR34251">
    <property type="entry name" value="LEUCINE-, GLUTAMATE- AND LYSINE-RICH PROTEIN 1"/>
    <property type="match status" value="1"/>
</dbReference>